<name>A0ABD1LAJ8_9FABA</name>
<keyword evidence="4" id="KW-0256">Endoplasmic reticulum</keyword>
<dbReference type="EMBL" id="JBGMDY010000010">
    <property type="protein sequence ID" value="KAL2320358.1"/>
    <property type="molecule type" value="Genomic_DNA"/>
</dbReference>
<dbReference type="AlphaFoldDB" id="A0ABD1LAJ8"/>
<organism evidence="5 6">
    <name type="scientific">Flemingia macrophylla</name>
    <dbReference type="NCBI Taxonomy" id="520843"/>
    <lineage>
        <taxon>Eukaryota</taxon>
        <taxon>Viridiplantae</taxon>
        <taxon>Streptophyta</taxon>
        <taxon>Embryophyta</taxon>
        <taxon>Tracheophyta</taxon>
        <taxon>Spermatophyta</taxon>
        <taxon>Magnoliopsida</taxon>
        <taxon>eudicotyledons</taxon>
        <taxon>Gunneridae</taxon>
        <taxon>Pentapetalae</taxon>
        <taxon>rosids</taxon>
        <taxon>fabids</taxon>
        <taxon>Fabales</taxon>
        <taxon>Fabaceae</taxon>
        <taxon>Papilionoideae</taxon>
        <taxon>50 kb inversion clade</taxon>
        <taxon>NPAAA clade</taxon>
        <taxon>indigoferoid/millettioid clade</taxon>
        <taxon>Phaseoleae</taxon>
        <taxon>Flemingia</taxon>
    </lineage>
</organism>
<gene>
    <name evidence="5" type="ORF">Fmac_029327</name>
</gene>
<keyword evidence="3" id="KW-0012">Acyltransferase</keyword>
<evidence type="ECO:0000313" key="5">
    <source>
        <dbReference type="EMBL" id="KAL2320358.1"/>
    </source>
</evidence>
<reference evidence="5 6" key="1">
    <citation type="submission" date="2024-08" db="EMBL/GenBank/DDBJ databases">
        <title>Insights into the chromosomal genome structure of Flemingia macrophylla.</title>
        <authorList>
            <person name="Ding Y."/>
            <person name="Zhao Y."/>
            <person name="Bi W."/>
            <person name="Wu M."/>
            <person name="Zhao G."/>
            <person name="Gong Y."/>
            <person name="Li W."/>
            <person name="Zhang P."/>
        </authorList>
    </citation>
    <scope>NUCLEOTIDE SEQUENCE [LARGE SCALE GENOMIC DNA]</scope>
    <source>
        <strain evidence="5">DYQJB</strain>
        <tissue evidence="5">Leaf</tissue>
    </source>
</reference>
<protein>
    <recommendedName>
        <fullName evidence="4">Acyltransferase</fullName>
        <ecNumber evidence="4">2.3.1.-</ecNumber>
    </recommendedName>
</protein>
<evidence type="ECO:0000256" key="3">
    <source>
        <dbReference type="ARBA" id="ARBA00023315"/>
    </source>
</evidence>
<dbReference type="EC" id="2.3.1.-" evidence="4"/>
<dbReference type="GO" id="GO:0004144">
    <property type="term" value="F:diacylglycerol O-acyltransferase activity"/>
    <property type="evidence" value="ECO:0007669"/>
    <property type="project" value="UniProtKB-ARBA"/>
</dbReference>
<accession>A0ABD1LAJ8</accession>
<dbReference type="Gene3D" id="3.40.50.1820">
    <property type="entry name" value="alpha/beta hydrolase"/>
    <property type="match status" value="1"/>
</dbReference>
<evidence type="ECO:0000256" key="2">
    <source>
        <dbReference type="ARBA" id="ARBA00022679"/>
    </source>
</evidence>
<dbReference type="InterPro" id="IPR007130">
    <property type="entry name" value="DAGAT"/>
</dbReference>
<dbReference type="GO" id="GO:0005789">
    <property type="term" value="C:endoplasmic reticulum membrane"/>
    <property type="evidence" value="ECO:0007669"/>
    <property type="project" value="UniProtKB-SubCell"/>
</dbReference>
<dbReference type="Pfam" id="PF03982">
    <property type="entry name" value="DAGAT"/>
    <property type="match status" value="1"/>
</dbReference>
<evidence type="ECO:0000256" key="4">
    <source>
        <dbReference type="RuleBase" id="RU367023"/>
    </source>
</evidence>
<dbReference type="PANTHER" id="PTHR22753">
    <property type="entry name" value="TRANSMEMBRANE PROTEIN 68"/>
    <property type="match status" value="1"/>
</dbReference>
<dbReference type="GO" id="GO:0019432">
    <property type="term" value="P:triglyceride biosynthetic process"/>
    <property type="evidence" value="ECO:0007669"/>
    <property type="project" value="UniProtKB-ARBA"/>
</dbReference>
<keyword evidence="2 4" id="KW-0808">Transferase</keyword>
<evidence type="ECO:0000256" key="1">
    <source>
        <dbReference type="ARBA" id="ARBA00005420"/>
    </source>
</evidence>
<dbReference type="Proteomes" id="UP001603857">
    <property type="component" value="Unassembled WGS sequence"/>
</dbReference>
<dbReference type="InterPro" id="IPR029058">
    <property type="entry name" value="AB_hydrolase_fold"/>
</dbReference>
<comment type="caution">
    <text evidence="5">The sequence shown here is derived from an EMBL/GenBank/DDBJ whole genome shotgun (WGS) entry which is preliminary data.</text>
</comment>
<dbReference type="PANTHER" id="PTHR22753:SF24">
    <property type="entry name" value="ESTERASE_LIPASE_THIOESTERASE FAMILY PROTEIN"/>
    <property type="match status" value="1"/>
</dbReference>
<comment type="similarity">
    <text evidence="1 4">Belongs to the diacylglycerol acyltransferase family.</text>
</comment>
<keyword evidence="6" id="KW-1185">Reference proteome</keyword>
<proteinExistence type="inferred from homology"/>
<dbReference type="SUPFAM" id="SSF53474">
    <property type="entry name" value="alpha/beta-Hydrolases"/>
    <property type="match status" value="1"/>
</dbReference>
<comment type="subcellular location">
    <subcellularLocation>
        <location evidence="4">Endoplasmic reticulum membrane</location>
        <topology evidence="4">Multi-pass membrane protein</topology>
    </subcellularLocation>
</comment>
<sequence length="329" mass="36918">MAVHRIPAETEKETQLRSGLKEYLEHSKEFIEPDGGPPRWFSPLECASRMDNSPLLLFLPDLVRIVERTVRSEFERSPNRAIYLVGESLGACLALAVAALNPDIDLVLADILPKETLLWKLKLLKSASSYARSRLHAIKAQTLILCSLLNLVSSPVTLSTLEDGMIVKGLAGIPSEGPVLFVGYHMLLGLEKVHLCSQMYLERNIIVRAIAHPMFFMRSKNGKVQDLSHFDHYRIMGATPVSPTNLFKLFSSKSHVLLYPGGIREAFHRKGEEYKLFWPEQSEFVRMAARFGAKIVPFGAIGEDDMGEILNLVMLVYLKEILQRSGSDN</sequence>
<evidence type="ECO:0000313" key="6">
    <source>
        <dbReference type="Proteomes" id="UP001603857"/>
    </source>
</evidence>